<dbReference type="InterPro" id="IPR003593">
    <property type="entry name" value="AAA+_ATPase"/>
</dbReference>
<keyword evidence="8" id="KW-1185">Reference proteome</keyword>
<dbReference type="InterPro" id="IPR032781">
    <property type="entry name" value="ABC_tran_Xtn"/>
</dbReference>
<dbReference type="InterPro" id="IPR032524">
    <property type="entry name" value="ABC_tran_C"/>
</dbReference>
<dbReference type="FunFam" id="3.40.50.300:FF:000309">
    <property type="entry name" value="ABC transporter ATP-binding protein"/>
    <property type="match status" value="1"/>
</dbReference>
<evidence type="ECO:0000256" key="3">
    <source>
        <dbReference type="ARBA" id="ARBA00022840"/>
    </source>
</evidence>
<feature type="domain" description="ABC transporter" evidence="6">
    <location>
        <begin position="332"/>
        <end position="546"/>
    </location>
</feature>
<evidence type="ECO:0000256" key="5">
    <source>
        <dbReference type="SAM" id="MobiDB-lite"/>
    </source>
</evidence>
<dbReference type="InterPro" id="IPR051309">
    <property type="entry name" value="ABCF_ATPase"/>
</dbReference>
<feature type="compositionally biased region" description="Basic and acidic residues" evidence="5">
    <location>
        <begin position="299"/>
        <end position="312"/>
    </location>
</feature>
<dbReference type="PROSITE" id="PS00211">
    <property type="entry name" value="ABC_TRANSPORTER_1"/>
    <property type="match status" value="1"/>
</dbReference>
<keyword evidence="1" id="KW-0677">Repeat</keyword>
<keyword evidence="2" id="KW-0547">Nucleotide-binding</keyword>
<evidence type="ECO:0000256" key="2">
    <source>
        <dbReference type="ARBA" id="ARBA00022741"/>
    </source>
</evidence>
<gene>
    <name evidence="7" type="ORF">GCM10011571_27870</name>
</gene>
<dbReference type="PROSITE" id="PS50893">
    <property type="entry name" value="ABC_TRANSPORTER_2"/>
    <property type="match status" value="2"/>
</dbReference>
<reference evidence="7" key="1">
    <citation type="journal article" date="2014" name="Int. J. Syst. Evol. Microbiol.">
        <title>Complete genome sequence of Corynebacterium casei LMG S-19264T (=DSM 44701T), isolated from a smear-ripened cheese.</title>
        <authorList>
            <consortium name="US DOE Joint Genome Institute (JGI-PGF)"/>
            <person name="Walter F."/>
            <person name="Albersmeier A."/>
            <person name="Kalinowski J."/>
            <person name="Ruckert C."/>
        </authorList>
    </citation>
    <scope>NUCLEOTIDE SEQUENCE</scope>
    <source>
        <strain evidence="7">CGMCC 1.15179</strain>
    </source>
</reference>
<keyword evidence="3 7" id="KW-0067">ATP-binding</keyword>
<feature type="compositionally biased region" description="Basic and acidic residues" evidence="5">
    <location>
        <begin position="559"/>
        <end position="579"/>
    </location>
</feature>
<dbReference type="Pfam" id="PF12848">
    <property type="entry name" value="ABC_tran_Xtn"/>
    <property type="match status" value="1"/>
</dbReference>
<evidence type="ECO:0000256" key="4">
    <source>
        <dbReference type="SAM" id="Coils"/>
    </source>
</evidence>
<dbReference type="PANTHER" id="PTHR42855:SF2">
    <property type="entry name" value="DRUG RESISTANCE ABC TRANSPORTER,ATP-BINDING PROTEIN"/>
    <property type="match status" value="1"/>
</dbReference>
<feature type="domain" description="ABC transporter" evidence="6">
    <location>
        <begin position="4"/>
        <end position="264"/>
    </location>
</feature>
<dbReference type="SUPFAM" id="SSF52540">
    <property type="entry name" value="P-loop containing nucleoside triphosphate hydrolases"/>
    <property type="match status" value="2"/>
</dbReference>
<feature type="region of interest" description="Disordered" evidence="5">
    <location>
        <begin position="291"/>
        <end position="315"/>
    </location>
</feature>
<organism evidence="7 8">
    <name type="scientific">Marinithermofilum abyssi</name>
    <dbReference type="NCBI Taxonomy" id="1571185"/>
    <lineage>
        <taxon>Bacteria</taxon>
        <taxon>Bacillati</taxon>
        <taxon>Bacillota</taxon>
        <taxon>Bacilli</taxon>
        <taxon>Bacillales</taxon>
        <taxon>Thermoactinomycetaceae</taxon>
        <taxon>Marinithermofilum</taxon>
    </lineage>
</organism>
<dbReference type="PANTHER" id="PTHR42855">
    <property type="entry name" value="ABC TRANSPORTER ATP-BINDING SUBUNIT"/>
    <property type="match status" value="1"/>
</dbReference>
<dbReference type="InterPro" id="IPR027417">
    <property type="entry name" value="P-loop_NTPase"/>
</dbReference>
<dbReference type="InterPro" id="IPR037118">
    <property type="entry name" value="Val-tRNA_synth_C_sf"/>
</dbReference>
<evidence type="ECO:0000313" key="8">
    <source>
        <dbReference type="Proteomes" id="UP000625210"/>
    </source>
</evidence>
<name>A0A8J2VD89_9BACL</name>
<proteinExistence type="predicted"/>
<dbReference type="GO" id="GO:0005524">
    <property type="term" value="F:ATP binding"/>
    <property type="evidence" value="ECO:0007669"/>
    <property type="project" value="UniProtKB-KW"/>
</dbReference>
<dbReference type="SMART" id="SM00382">
    <property type="entry name" value="AAA"/>
    <property type="match status" value="2"/>
</dbReference>
<dbReference type="EMBL" id="BMHQ01000010">
    <property type="protein sequence ID" value="GGE24166.1"/>
    <property type="molecule type" value="Genomic_DNA"/>
</dbReference>
<dbReference type="AlphaFoldDB" id="A0A8J2VD89"/>
<dbReference type="InterPro" id="IPR003439">
    <property type="entry name" value="ABC_transporter-like_ATP-bd"/>
</dbReference>
<dbReference type="Proteomes" id="UP000625210">
    <property type="component" value="Unassembled WGS sequence"/>
</dbReference>
<evidence type="ECO:0000313" key="7">
    <source>
        <dbReference type="EMBL" id="GGE24166.1"/>
    </source>
</evidence>
<dbReference type="NCBIfam" id="NF000355">
    <property type="entry name" value="ribo_prot_ABC_F"/>
    <property type="match status" value="1"/>
</dbReference>
<comment type="caution">
    <text evidence="7">The sequence shown here is derived from an EMBL/GenBank/DDBJ whole genome shotgun (WGS) entry which is preliminary data.</text>
</comment>
<sequence>MSILQVKNIHKSFGGHSVLAGADLRVEEKERVALIGPNGAGKSTLLKIITGQIAADEGELFRAKNARIGYLAQDSGLDSDKDMWTEVLTAFHGLKQQELRLRQLEAEMGKESVLADEERYQKILEDYSRLQAAFEESGGYEYEARARSALNGLGLGSLNWEHTPVRTLSGGQKTRLALAKLLLETPDLIILDEPTNYLDMDALAWLEHMLANYDGAVLVVSHDRFFLDRIVNVVYEMDRAKTIRYKGNYSDYVQQREERIALWEKEYEKQQTEIRKMEEFVQRNIARASTTKRAQSRRKALEKMDRLEKPPSEQKQAAIRFEPAVTSGKEVVITEDLSVGYDPGQPLIRSLSIQIHRGDRIALLGPNGTGKSTLLKTLLHRLPAISGTIRFGTHVEADYYDQEQEELTPSHTVLEEVWSAHPKLDQTTIRSYLGQFLFHGDEVYKQVADLSGGEKARLSLVKRLLKRANLLVMDEPTNHLDMDSKERLEEALESFTGTLLFVSHDRYFINRLANRIWVLDNGTIYDFNGTYTEYLEKMQNSEPEKAASESDTSSADYEEQVRKERQRQREERRRKEEAARLEKEIADLEKESAAIQEELCRPEVYSNPEQSVPLQQRLGEIEHILAEKTERWLELEEENS</sequence>
<dbReference type="InterPro" id="IPR017871">
    <property type="entry name" value="ABC_transporter-like_CS"/>
</dbReference>
<feature type="coiled-coil region" evidence="4">
    <location>
        <begin position="253"/>
        <end position="280"/>
    </location>
</feature>
<dbReference type="GO" id="GO:0016887">
    <property type="term" value="F:ATP hydrolysis activity"/>
    <property type="evidence" value="ECO:0007669"/>
    <property type="project" value="InterPro"/>
</dbReference>
<evidence type="ECO:0000256" key="1">
    <source>
        <dbReference type="ARBA" id="ARBA00022737"/>
    </source>
</evidence>
<evidence type="ECO:0000259" key="6">
    <source>
        <dbReference type="PROSITE" id="PS50893"/>
    </source>
</evidence>
<keyword evidence="4" id="KW-0175">Coiled coil</keyword>
<accession>A0A8J2VD89</accession>
<dbReference type="Pfam" id="PF16326">
    <property type="entry name" value="ABC_tran_CTD"/>
    <property type="match status" value="1"/>
</dbReference>
<feature type="region of interest" description="Disordered" evidence="5">
    <location>
        <begin position="539"/>
        <end position="579"/>
    </location>
</feature>
<dbReference type="CDD" id="cd03221">
    <property type="entry name" value="ABCF_EF-3"/>
    <property type="match status" value="2"/>
</dbReference>
<reference evidence="7" key="2">
    <citation type="submission" date="2020-09" db="EMBL/GenBank/DDBJ databases">
        <authorList>
            <person name="Sun Q."/>
            <person name="Zhou Y."/>
        </authorList>
    </citation>
    <scope>NUCLEOTIDE SEQUENCE</scope>
    <source>
        <strain evidence="7">CGMCC 1.15179</strain>
    </source>
</reference>
<dbReference type="Gene3D" id="1.10.287.380">
    <property type="entry name" value="Valyl-tRNA synthetase, C-terminal domain"/>
    <property type="match status" value="1"/>
</dbReference>
<dbReference type="GO" id="GO:0003677">
    <property type="term" value="F:DNA binding"/>
    <property type="evidence" value="ECO:0007669"/>
    <property type="project" value="InterPro"/>
</dbReference>
<dbReference type="RefSeq" id="WP_188648497.1">
    <property type="nucleotide sequence ID" value="NZ_BMHQ01000010.1"/>
</dbReference>
<protein>
    <submittedName>
        <fullName evidence="7">Multidrug ABC transporter ATP-binding protein</fullName>
    </submittedName>
</protein>
<dbReference type="FunFam" id="3.40.50.300:FF:000011">
    <property type="entry name" value="Putative ABC transporter ATP-binding component"/>
    <property type="match status" value="1"/>
</dbReference>
<dbReference type="Gene3D" id="3.40.50.300">
    <property type="entry name" value="P-loop containing nucleotide triphosphate hydrolases"/>
    <property type="match status" value="2"/>
</dbReference>
<dbReference type="Pfam" id="PF00005">
    <property type="entry name" value="ABC_tran"/>
    <property type="match status" value="2"/>
</dbReference>